<dbReference type="Proteomes" id="UP000824998">
    <property type="component" value="Unassembled WGS sequence"/>
</dbReference>
<evidence type="ECO:0000256" key="1">
    <source>
        <dbReference type="ARBA" id="ARBA00004406"/>
    </source>
</evidence>
<evidence type="ECO:0000256" key="2">
    <source>
        <dbReference type="ARBA" id="ARBA00023230"/>
    </source>
</evidence>
<feature type="compositionally biased region" description="Polar residues" evidence="6">
    <location>
        <begin position="126"/>
        <end position="152"/>
    </location>
</feature>
<feature type="region of interest" description="Disordered" evidence="6">
    <location>
        <begin position="374"/>
        <end position="433"/>
    </location>
</feature>
<dbReference type="Pfam" id="PF00789">
    <property type="entry name" value="UBX"/>
    <property type="match status" value="1"/>
</dbReference>
<dbReference type="Pfam" id="PF23187">
    <property type="entry name" value="UBX7_N"/>
    <property type="match status" value="1"/>
</dbReference>
<dbReference type="PROSITE" id="PS50033">
    <property type="entry name" value="UBX"/>
    <property type="match status" value="1"/>
</dbReference>
<dbReference type="PANTHER" id="PTHR46424:SF1">
    <property type="entry name" value="UBX DOMAIN-CONTAINING PROTEIN 4"/>
    <property type="match status" value="1"/>
</dbReference>
<dbReference type="SMART" id="SM00166">
    <property type="entry name" value="UBX"/>
    <property type="match status" value="1"/>
</dbReference>
<dbReference type="SUPFAM" id="SSF54236">
    <property type="entry name" value="Ubiquitin-like"/>
    <property type="match status" value="1"/>
</dbReference>
<keyword evidence="2" id="KW-0834">Unfolded protein response</keyword>
<feature type="region of interest" description="Disordered" evidence="6">
    <location>
        <begin position="216"/>
        <end position="248"/>
    </location>
</feature>
<dbReference type="GO" id="GO:0005789">
    <property type="term" value="C:endoplasmic reticulum membrane"/>
    <property type="evidence" value="ECO:0007669"/>
    <property type="project" value="UniProtKB-SubCell"/>
</dbReference>
<name>A0A9P7Y7U9_9HELO</name>
<gene>
    <name evidence="8" type="ORF">BJ875DRAFT_228919</name>
</gene>
<organism evidence="8 9">
    <name type="scientific">Amylocarpus encephaloides</name>
    <dbReference type="NCBI Taxonomy" id="45428"/>
    <lineage>
        <taxon>Eukaryota</taxon>
        <taxon>Fungi</taxon>
        <taxon>Dikarya</taxon>
        <taxon>Ascomycota</taxon>
        <taxon>Pezizomycotina</taxon>
        <taxon>Leotiomycetes</taxon>
        <taxon>Helotiales</taxon>
        <taxon>Helotiales incertae sedis</taxon>
        <taxon>Amylocarpus</taxon>
    </lineage>
</organism>
<dbReference type="AlphaFoldDB" id="A0A9P7Y7U9"/>
<evidence type="ECO:0000256" key="6">
    <source>
        <dbReference type="SAM" id="MobiDB-lite"/>
    </source>
</evidence>
<evidence type="ECO:0000259" key="7">
    <source>
        <dbReference type="PROSITE" id="PS50033"/>
    </source>
</evidence>
<comment type="subcellular location">
    <subcellularLocation>
        <location evidence="1">Endoplasmic reticulum membrane</location>
        <topology evidence="1">Peripheral membrane protein</topology>
    </subcellularLocation>
</comment>
<proteinExistence type="predicted"/>
<dbReference type="EMBL" id="MU251875">
    <property type="protein sequence ID" value="KAG9228700.1"/>
    <property type="molecule type" value="Genomic_DNA"/>
</dbReference>
<dbReference type="Gene3D" id="3.40.30.10">
    <property type="entry name" value="Glutaredoxin"/>
    <property type="match status" value="1"/>
</dbReference>
<dbReference type="SUPFAM" id="SSF52833">
    <property type="entry name" value="Thioredoxin-like"/>
    <property type="match status" value="1"/>
</dbReference>
<comment type="caution">
    <text evidence="8">The sequence shown here is derived from an EMBL/GenBank/DDBJ whole genome shotgun (WGS) entry which is preliminary data.</text>
</comment>
<sequence length="433" mass="46903">MFYSGDLQSGISKAIQESKVLACFVTDDGEESQAWENDFLQDPVVKSLLSSQTILLRLSAGSQEASHLAAIFPVPKTPTLVLLKNGDLKEYVAAGVSKEDFLHRIGTAFQSKVPETPSRLAAASRSVGQGSVDTTSSTSLTGNAENAGNQKTAAELKGKGREEPIASKLPIESSSKNLSATNYALQRKKEQNAAREERARILALVEADKIARRAETERRAQARAQPHVEIQVSSTSRPSTKRAESTQNTNCAIQVRLFDGSAIRSQFPSKGSLRKDVRPWVDSKQKLEFPYNFKQVLTPLPNKDILVSEEEEDLQQLGLAPSATLILVPIKDFTPAYPDGPARGLLYSGGSYGYNLICSGLGLVSSTLGSIFGSGRPSQEGHESTNAPDSAPAPSSRINGGMVRDREESQEDQQFYNGNALNFEPNQDEQDSN</sequence>
<dbReference type="InterPro" id="IPR029071">
    <property type="entry name" value="Ubiquitin-like_domsf"/>
</dbReference>
<reference evidence="8" key="1">
    <citation type="journal article" date="2021" name="IMA Fungus">
        <title>Genomic characterization of three marine fungi, including Emericellopsis atlantica sp. nov. with signatures of a generalist lifestyle and marine biomass degradation.</title>
        <authorList>
            <person name="Hagestad O.C."/>
            <person name="Hou L."/>
            <person name="Andersen J.H."/>
            <person name="Hansen E.H."/>
            <person name="Altermark B."/>
            <person name="Li C."/>
            <person name="Kuhnert E."/>
            <person name="Cox R.J."/>
            <person name="Crous P.W."/>
            <person name="Spatafora J.W."/>
            <person name="Lail K."/>
            <person name="Amirebrahimi M."/>
            <person name="Lipzen A."/>
            <person name="Pangilinan J."/>
            <person name="Andreopoulos W."/>
            <person name="Hayes R.D."/>
            <person name="Ng V."/>
            <person name="Grigoriev I.V."/>
            <person name="Jackson S.A."/>
            <person name="Sutton T.D.S."/>
            <person name="Dobson A.D.W."/>
            <person name="Rama T."/>
        </authorList>
    </citation>
    <scope>NUCLEOTIDE SEQUENCE</scope>
    <source>
        <strain evidence="8">TRa018bII</strain>
    </source>
</reference>
<dbReference type="InterPro" id="IPR036249">
    <property type="entry name" value="Thioredoxin-like_sf"/>
</dbReference>
<evidence type="ECO:0000256" key="4">
    <source>
        <dbReference type="ARBA" id="ARBA00041575"/>
    </source>
</evidence>
<dbReference type="GO" id="GO:0036503">
    <property type="term" value="P:ERAD pathway"/>
    <property type="evidence" value="ECO:0007669"/>
    <property type="project" value="TreeGrafter"/>
</dbReference>
<feature type="compositionally biased region" description="Basic and acidic residues" evidence="6">
    <location>
        <begin position="154"/>
        <end position="165"/>
    </location>
</feature>
<dbReference type="OrthoDB" id="2445133at2759"/>
<accession>A0A9P7Y7U9</accession>
<dbReference type="InterPro" id="IPR001012">
    <property type="entry name" value="UBX_dom"/>
</dbReference>
<feature type="region of interest" description="Disordered" evidence="6">
    <location>
        <begin position="114"/>
        <end position="173"/>
    </location>
</feature>
<dbReference type="GO" id="GO:0006986">
    <property type="term" value="P:response to unfolded protein"/>
    <property type="evidence" value="ECO:0007669"/>
    <property type="project" value="UniProtKB-KW"/>
</dbReference>
<evidence type="ECO:0000313" key="8">
    <source>
        <dbReference type="EMBL" id="KAG9228700.1"/>
    </source>
</evidence>
<protein>
    <recommendedName>
        <fullName evidence="4">UBX domain-containing protein 2</fullName>
    </recommendedName>
</protein>
<evidence type="ECO:0000256" key="3">
    <source>
        <dbReference type="ARBA" id="ARBA00038812"/>
    </source>
</evidence>
<comment type="function">
    <text evidence="5">Involved in endoplasmic reticulum-associated protein degradation (ERAD). Acts as a platform to recruit both UBQLN1 and VCP to the ER during ERAD.</text>
</comment>
<dbReference type="PANTHER" id="PTHR46424">
    <property type="entry name" value="UBX DOMAIN-CONTAINING PROTEIN 4"/>
    <property type="match status" value="1"/>
</dbReference>
<comment type="subunit">
    <text evidence="3">Directly interacts with VCP. Interacts with UBQLN1. Forms a complex with VCP and UBQLN1.</text>
</comment>
<evidence type="ECO:0000313" key="9">
    <source>
        <dbReference type="Proteomes" id="UP000824998"/>
    </source>
</evidence>
<feature type="domain" description="UBX" evidence="7">
    <location>
        <begin position="246"/>
        <end position="327"/>
    </location>
</feature>
<dbReference type="Gene3D" id="3.10.20.90">
    <property type="entry name" value="Phosphatidylinositol 3-kinase Catalytic Subunit, Chain A, domain 1"/>
    <property type="match status" value="1"/>
</dbReference>
<keyword evidence="9" id="KW-1185">Reference proteome</keyword>
<evidence type="ECO:0000256" key="5">
    <source>
        <dbReference type="ARBA" id="ARBA00046062"/>
    </source>
</evidence>